<feature type="compositionally biased region" description="Polar residues" evidence="1">
    <location>
        <begin position="200"/>
        <end position="210"/>
    </location>
</feature>
<gene>
    <name evidence="2" type="ORF">FisN_4Hh129</name>
</gene>
<feature type="compositionally biased region" description="Pro residues" evidence="1">
    <location>
        <begin position="2021"/>
        <end position="2031"/>
    </location>
</feature>
<reference evidence="2 3" key="1">
    <citation type="journal article" date="2015" name="Plant Cell">
        <title>Oil accumulation by the oleaginous diatom Fistulifera solaris as revealed by the genome and transcriptome.</title>
        <authorList>
            <person name="Tanaka T."/>
            <person name="Maeda Y."/>
            <person name="Veluchamy A."/>
            <person name="Tanaka M."/>
            <person name="Abida H."/>
            <person name="Marechal E."/>
            <person name="Bowler C."/>
            <person name="Muto M."/>
            <person name="Sunaga Y."/>
            <person name="Tanaka M."/>
            <person name="Yoshino T."/>
            <person name="Taniguchi T."/>
            <person name="Fukuda Y."/>
            <person name="Nemoto M."/>
            <person name="Matsumoto M."/>
            <person name="Wong P.S."/>
            <person name="Aburatani S."/>
            <person name="Fujibuchi W."/>
        </authorList>
    </citation>
    <scope>NUCLEOTIDE SEQUENCE [LARGE SCALE GENOMIC DNA]</scope>
    <source>
        <strain evidence="2 3">JPCC DA0580</strain>
    </source>
</reference>
<name>A0A1Z5KEW1_FISSO</name>
<dbReference type="Proteomes" id="UP000198406">
    <property type="component" value="Unassembled WGS sequence"/>
</dbReference>
<feature type="region of interest" description="Disordered" evidence="1">
    <location>
        <begin position="2005"/>
        <end position="2089"/>
    </location>
</feature>
<dbReference type="InterPro" id="IPR013320">
    <property type="entry name" value="ConA-like_dom_sf"/>
</dbReference>
<feature type="compositionally biased region" description="Polar residues" evidence="1">
    <location>
        <begin position="2044"/>
        <end position="2055"/>
    </location>
</feature>
<accession>A0A1Z5KEW1</accession>
<evidence type="ECO:0000313" key="2">
    <source>
        <dbReference type="EMBL" id="GAX24611.1"/>
    </source>
</evidence>
<sequence>MEQRRRKSELKVDDPRTDVAATALSATKKKELSKVSMGQDLQAIMARRRKMAGDASSEEDEVPPVMPQTKVIAEDNMQDAPEKPRSVAKLSTHLDQKGEPGRRKPASDGESSTISGSIVSKSGERRSRRKPRPSGEEPEDPSERRKMRTRRSKSGDSLSDEVSVDQSVSSQRRRSSDEDTISSGISSSRKGWRSDDKNLPPSSSRASRQGLTLGASFDGGGVLASLPEPSEKKELHRRKTSSQSSSSGEEKPITKSTKGRPKPTSLQGVSESQQSRKDSRSGSSSRSHIVTDTAVSGWGDFPAFGGADGFESSDVPNNDDGFGTFGNFTLTDSNTGSASRAHEFPPSSARGESKGKQGKSLSKNDFDAAFSVGNFSTFEAFDLNSSDFDVTFPVVEGSDFLNQAFVEQTAPQKVWDKSPLKGELPVRPVQRPMLSKDATMCVGLRVPPVSNPSNGNCICCIENNGICKIIEIDPSRGNAHVLSITIMSREFRNKIADKYNILVHKVETVLALSAGLQRSNGQMGTSVVAILDLLSLESNQVLRVVAVWQWGGGTTHPAIVQHTISPPSSGEFSFEPSSLRNTDGLLFIAGASPKGPCIFICNPSNKETWSANFLGGPGRISCMAVSFNLHGLYPYLVVAMKEGTISMWNYGAALLPLGSKEAVATKRWLNPACRLEASACFSTVQAKLQHKESSGVGYCTQLEFCSLEHSHCNLPLLAAAFQNGLAVFHVGMPVLEEKGTNLKSLETSSSAPLAQVPSIGPIVAKKWEGRRHEQVSVAWLHAGPHVGPCLVISHGGDQRTSNVIIGSIDFQLHSRGSVKDLANEALIPIHEVKVYEVNDDLDEPPLGFLSSYNLGSLVSYSRESVFRFTLRDPSIPRSKAEGVVSALSSPVASLPCGLTSAGEVLSMDDNDGTLHVFSLLHCEQSNGIGEDHLRGWSRPMMRHLLCRASVGDTKQQQRNLGTLATENTSEEVHGGAQCNVVCELFHEKLLGHVPMRILGHRCEPFCAIAYRASLGTSIPETIDVSLDASLFAFVDWSSGGENVAIEVLQVRDVVFLPSSGAESTRGLLLSSNGSKLTYFEWDAQQKCFRLKSAYRPIVGVDVAEPNDFLECRRIFAFEGAGKVILAASASRIRDSRSCIVIGELSDANSVNEENWSAIIPNIKVDRSYFLEKHEEINDMIGLEGDDSGYRNFAVSTSDRVLLLTSGLAVAAQVDLTNPCSGLLPLGAFAAGFVMGNKACYLCCLDDHLASGSICTFPLSKRQYSLISIRPDRIVFFDKQSGFHTAENGENAKEVKLHVAKTIPALLLEPMIANAVCVGDKQNVSTHVLRTVIEKFGRKLASITHGENEGIGTFGAGISSRVFEILGRYGLSHASTWLLIGALQFQRNSNSRILSPWLSVAQKMKGGFSSDMLIHLISNGDQYYSDYLKSPDHNMASTLPRQSDPSMYVCRAYAETAMEEGGLIDVLKLFDLCGTQFTESALVQLAAIREREGQNSFLRVLKGHSDKSLYTSSVYASLAVYLSEQQTQQTQTITNELKNSVKHLAPSLQSGMRVGRARHKVIGEFALDEFGQITSPDSEPLWATSCNEAKHIWNEGPHRQKDNLLLLDRVEDWMGQRRPLILGKEGASAARDRGERTLADILNKDDNDSFGEKSDIDSEGDNWIEGVGEGRSDEANLCGYFRMSEGDDADNSWKAEGLQDLSPYKNKLILFGDADGFCLQESTSSVDEGEKGKVKSLYDVVFGRSGVGKASGLVLPATRGCSIDVGVLHNSNRQSRKKCTLEFWYSVPTELTHSIVLARRTVGPFANDFTKICLASERDCVLWELVLLKNGNLEYRNCAGAVLVSSEESYPTDSSGNNEDVRPGKAAWGRWNHVCVVLSSKGLSISECTVSLYMKGVEVVSGEVSMLPRGYEENDLHSPGKLDEIMQNSHLVFGLDHTPGYRMTDLRIWACERSAEDTQSFMFEYLTAAETKKKFKLKISSKSSGNGLGKGVKGGEMRQSLFATTKTSGKSGSGFSMGFSLAPPPKPSPPMTSPGAEKTAANGPAPNTSFETSFDSFNHPGPIPSTTGSSIKKREAGNADSHDAAQDDSEVPVTLWDTALPLSKQIRSSAAAALIRGPPATRHFGGNRGGLPDFSGMDRFGVGGIAICGSEKTIVWRDNEDPPALTYPIGASGAVVSDQMDDMGSEFLCCFLARERRMIVFELQSKTVVVELQMTTKLNFWRYLPPEAAQNTLCFMLITPVGGFHWMPLEESPRPHQVWKRGPDLQGKKVVSYEEGGSNGLDETEICSKLGLVMVTKESNEGFLESWIVPINGDSRAVQVSDDVLGACFCQPPIIEDGSFLPLLVTVHNLDEGIYVNILSVREPRNGSIELGEIEVSHLIEMDEYKEIDLKPPSLAMGTFPEAICCSLSNIIVVIIRRKGLIAAFELEDDDLSLIAQETVGHYIVDAVMRYSAEVGGAEIVMMLSDTDNPKDGRIVSFCFRSAV</sequence>
<feature type="compositionally biased region" description="Low complexity" evidence="1">
    <location>
        <begin position="2005"/>
        <end position="2019"/>
    </location>
</feature>
<evidence type="ECO:0000313" key="3">
    <source>
        <dbReference type="Proteomes" id="UP000198406"/>
    </source>
</evidence>
<feature type="region of interest" description="Disordered" evidence="1">
    <location>
        <begin position="309"/>
        <end position="328"/>
    </location>
</feature>
<evidence type="ECO:0000256" key="1">
    <source>
        <dbReference type="SAM" id="MobiDB-lite"/>
    </source>
</evidence>
<dbReference type="OrthoDB" id="119388at2759"/>
<protein>
    <submittedName>
        <fullName evidence="2">Uncharacterized protein</fullName>
    </submittedName>
</protein>
<feature type="compositionally biased region" description="Basic and acidic residues" evidence="1">
    <location>
        <begin position="92"/>
        <end position="107"/>
    </location>
</feature>
<feature type="compositionally biased region" description="Low complexity" evidence="1">
    <location>
        <begin position="111"/>
        <end position="121"/>
    </location>
</feature>
<dbReference type="EMBL" id="BDSP01000211">
    <property type="protein sequence ID" value="GAX24611.1"/>
    <property type="molecule type" value="Genomic_DNA"/>
</dbReference>
<proteinExistence type="predicted"/>
<feature type="region of interest" description="Disordered" evidence="1">
    <location>
        <begin position="46"/>
        <end position="291"/>
    </location>
</feature>
<dbReference type="SUPFAM" id="SSF49899">
    <property type="entry name" value="Concanavalin A-like lectins/glucanases"/>
    <property type="match status" value="1"/>
</dbReference>
<feature type="region of interest" description="Disordered" evidence="1">
    <location>
        <begin position="333"/>
        <end position="360"/>
    </location>
</feature>
<comment type="caution">
    <text evidence="2">The sequence shown here is derived from an EMBL/GenBank/DDBJ whole genome shotgun (WGS) entry which is preliminary data.</text>
</comment>
<dbReference type="InParanoid" id="A0A1Z5KEW1"/>
<organism evidence="2 3">
    <name type="scientific">Fistulifera solaris</name>
    <name type="common">Oleaginous diatom</name>
    <dbReference type="NCBI Taxonomy" id="1519565"/>
    <lineage>
        <taxon>Eukaryota</taxon>
        <taxon>Sar</taxon>
        <taxon>Stramenopiles</taxon>
        <taxon>Ochrophyta</taxon>
        <taxon>Bacillariophyta</taxon>
        <taxon>Bacillariophyceae</taxon>
        <taxon>Bacillariophycidae</taxon>
        <taxon>Naviculales</taxon>
        <taxon>Naviculaceae</taxon>
        <taxon>Fistulifera</taxon>
    </lineage>
</organism>
<feature type="compositionally biased region" description="Basic and acidic residues" evidence="1">
    <location>
        <begin position="2071"/>
        <end position="2084"/>
    </location>
</feature>
<keyword evidence="3" id="KW-1185">Reference proteome</keyword>